<dbReference type="Proteomes" id="UP001169242">
    <property type="component" value="Unassembled WGS sequence"/>
</dbReference>
<dbReference type="GO" id="GO:0046872">
    <property type="term" value="F:metal ion binding"/>
    <property type="evidence" value="ECO:0007669"/>
    <property type="project" value="InterPro"/>
</dbReference>
<name>A0AA42J265_9FIRM</name>
<dbReference type="CDD" id="cd10159">
    <property type="entry name" value="CsoR-like_DUF156_2"/>
    <property type="match status" value="1"/>
</dbReference>
<dbReference type="InterPro" id="IPR038390">
    <property type="entry name" value="Metal_Tscrpt_repr_sf"/>
</dbReference>
<dbReference type="GO" id="GO:0003677">
    <property type="term" value="F:DNA binding"/>
    <property type="evidence" value="ECO:0007669"/>
    <property type="project" value="InterPro"/>
</dbReference>
<dbReference type="Pfam" id="PF02583">
    <property type="entry name" value="Trns_repr_metal"/>
    <property type="match status" value="1"/>
</dbReference>
<organism evidence="1 2">
    <name type="scientific">Holtiella tumoricola</name>
    <dbReference type="NCBI Taxonomy" id="3018743"/>
    <lineage>
        <taxon>Bacteria</taxon>
        <taxon>Bacillati</taxon>
        <taxon>Bacillota</taxon>
        <taxon>Clostridia</taxon>
        <taxon>Lachnospirales</taxon>
        <taxon>Cellulosilyticaceae</taxon>
        <taxon>Holtiella</taxon>
    </lineage>
</organism>
<proteinExistence type="predicted"/>
<dbReference type="Gene3D" id="1.20.58.1000">
    <property type="entry name" value="Metal-sensitive repressor, helix protomer"/>
    <property type="match status" value="1"/>
</dbReference>
<dbReference type="GO" id="GO:0045892">
    <property type="term" value="P:negative regulation of DNA-templated transcription"/>
    <property type="evidence" value="ECO:0007669"/>
    <property type="project" value="UniProtKB-ARBA"/>
</dbReference>
<sequence length="86" mass="9767">MKADKDKVGRYLKTAKGQIEGVLKMIEEDRYCIDVSNQLLAVEALLKKANREVLKAHMEHCVVEAVEDNKSQKIEEVLAIIDKLTK</sequence>
<dbReference type="RefSeq" id="WP_053982860.1">
    <property type="nucleotide sequence ID" value="NZ_JAQIFT010000061.1"/>
</dbReference>
<dbReference type="InterPro" id="IPR003735">
    <property type="entry name" value="Metal_Tscrpt_repr"/>
</dbReference>
<evidence type="ECO:0000313" key="1">
    <source>
        <dbReference type="EMBL" id="MDA3733324.1"/>
    </source>
</evidence>
<reference evidence="1" key="1">
    <citation type="journal article" date="2023" name="Int. J. Syst. Evol. Microbiol.">
        <title>&lt;i&gt;Holtiella tumoricola&lt;/i&gt; gen. nov. sp. nov., isolated from a human clinical sample.</title>
        <authorList>
            <person name="Allen-Vercoe E."/>
            <person name="Daigneault M.C."/>
            <person name="Vancuren S.J."/>
            <person name="Cochrane K."/>
            <person name="O'Neal L.L."/>
            <person name="Sankaranarayanan K."/>
            <person name="Lawson P.A."/>
        </authorList>
    </citation>
    <scope>NUCLEOTIDE SEQUENCE</scope>
    <source>
        <strain evidence="1">CC70A</strain>
    </source>
</reference>
<dbReference type="PANTHER" id="PTHR33677">
    <property type="entry name" value="TRANSCRIPTIONAL REPRESSOR FRMR-RELATED"/>
    <property type="match status" value="1"/>
</dbReference>
<protein>
    <submittedName>
        <fullName evidence="1">Metal-sensing transcriptional repressor</fullName>
    </submittedName>
</protein>
<accession>A0AA42J265</accession>
<evidence type="ECO:0000313" key="2">
    <source>
        <dbReference type="Proteomes" id="UP001169242"/>
    </source>
</evidence>
<dbReference type="EMBL" id="JAQIFT010000061">
    <property type="protein sequence ID" value="MDA3733324.1"/>
    <property type="molecule type" value="Genomic_DNA"/>
</dbReference>
<keyword evidence="2" id="KW-1185">Reference proteome</keyword>
<dbReference type="AlphaFoldDB" id="A0AA42J265"/>
<comment type="caution">
    <text evidence="1">The sequence shown here is derived from an EMBL/GenBank/DDBJ whole genome shotgun (WGS) entry which is preliminary data.</text>
</comment>
<gene>
    <name evidence="1" type="ORF">PBV87_17735</name>
</gene>